<protein>
    <recommendedName>
        <fullName evidence="8">Sugar phosphate transporter domain-containing protein</fullName>
    </recommendedName>
</protein>
<feature type="transmembrane region" description="Helical" evidence="6">
    <location>
        <begin position="289"/>
        <end position="309"/>
    </location>
</feature>
<proteinExistence type="predicted"/>
<feature type="transmembrane region" description="Helical" evidence="6">
    <location>
        <begin position="205"/>
        <end position="225"/>
    </location>
</feature>
<organism evidence="7">
    <name type="scientific">Vitrella brassicaformis</name>
    <dbReference type="NCBI Taxonomy" id="1169539"/>
    <lineage>
        <taxon>Eukaryota</taxon>
        <taxon>Sar</taxon>
        <taxon>Alveolata</taxon>
        <taxon>Colpodellida</taxon>
        <taxon>Vitrellaceae</taxon>
        <taxon>Vitrella</taxon>
    </lineage>
</organism>
<dbReference type="PANTHER" id="PTHR11132">
    <property type="entry name" value="SOLUTE CARRIER FAMILY 35"/>
    <property type="match status" value="1"/>
</dbReference>
<evidence type="ECO:0000256" key="2">
    <source>
        <dbReference type="ARBA" id="ARBA00022692"/>
    </source>
</evidence>
<feature type="transmembrane region" description="Helical" evidence="6">
    <location>
        <begin position="117"/>
        <end position="139"/>
    </location>
</feature>
<reference evidence="7" key="1">
    <citation type="submission" date="2021-01" db="EMBL/GenBank/DDBJ databases">
        <authorList>
            <person name="Corre E."/>
            <person name="Pelletier E."/>
            <person name="Niang G."/>
            <person name="Scheremetjew M."/>
            <person name="Finn R."/>
            <person name="Kale V."/>
            <person name="Holt S."/>
            <person name="Cochrane G."/>
            <person name="Meng A."/>
            <person name="Brown T."/>
            <person name="Cohen L."/>
        </authorList>
    </citation>
    <scope>NUCLEOTIDE SEQUENCE</scope>
    <source>
        <strain evidence="7">CCMP3346</strain>
    </source>
</reference>
<feature type="region of interest" description="Disordered" evidence="5">
    <location>
        <begin position="452"/>
        <end position="487"/>
    </location>
</feature>
<dbReference type="InterPro" id="IPR050186">
    <property type="entry name" value="TPT_transporter"/>
</dbReference>
<feature type="transmembrane region" description="Helical" evidence="6">
    <location>
        <begin position="321"/>
        <end position="346"/>
    </location>
</feature>
<evidence type="ECO:0000256" key="1">
    <source>
        <dbReference type="ARBA" id="ARBA00004141"/>
    </source>
</evidence>
<evidence type="ECO:0008006" key="8">
    <source>
        <dbReference type="Google" id="ProtNLM"/>
    </source>
</evidence>
<feature type="transmembrane region" description="Helical" evidence="6">
    <location>
        <begin position="399"/>
        <end position="420"/>
    </location>
</feature>
<sequence>MLEERQPLMAPHAHDAVCPEERPQHDPVASPSINGRDSGGLCLCPARPYPAPPMAAFTDFFYGEDTKDGQGDVEWILCPATPLGAAGVAVLVVVSYVGSVVLITVNRTLFHVCHFHFPFIVSFAHSASLSVFVLVFFLCRSVKPIVSLRPRLRPTSADMAAFLDYAAAASPPLRLWERLCNVEKVLDFFTPPQWPETSVWYTKRVPMTVIGVCVAISIGLGNVGLATLQPIAVDMVMTLLPTLVLIVASCMGMEEARFSLAVAVLSVSLAGALAAKAVLGNILMLVVHWHGTVAVCCAAFAGALGWLTIQRESKDFAASQLLLMTMPLATLFLTLPALCIDLPRLLRQWVVPELFGEAGVVPPARASLWYVVVLLVAGGVLGPVLTATNFVLVGRLSSLTLSVVSEGRHFIVMLVALVFYRHHFPSRFLVGLVNFTLACSLYRYVRNNNTHPLNVPHTKRHDQQKAPHTQGTSRENEQHRHKATSAGHDQAVAASGAGLFSCPSTRCVGEATEEEIYDESDESSKAAHRGRQGMDGWMDGWAVVDRQIGQHCSCL</sequence>
<feature type="transmembrane region" description="Helical" evidence="6">
    <location>
        <begin position="366"/>
        <end position="392"/>
    </location>
</feature>
<keyword evidence="3 6" id="KW-1133">Transmembrane helix</keyword>
<evidence type="ECO:0000313" key="7">
    <source>
        <dbReference type="EMBL" id="CAD9067232.1"/>
    </source>
</evidence>
<accession>A0A7S1KA12</accession>
<keyword evidence="2 6" id="KW-0812">Transmembrane</keyword>
<dbReference type="AlphaFoldDB" id="A0A7S1KA12"/>
<name>A0A7S1KA12_9ALVE</name>
<feature type="transmembrane region" description="Helical" evidence="6">
    <location>
        <begin position="83"/>
        <end position="105"/>
    </location>
</feature>
<feature type="transmembrane region" description="Helical" evidence="6">
    <location>
        <begin position="258"/>
        <end position="283"/>
    </location>
</feature>
<gene>
    <name evidence="7" type="ORF">VBRA1451_LOCUS22305</name>
</gene>
<feature type="region of interest" description="Disordered" evidence="5">
    <location>
        <begin position="514"/>
        <end position="534"/>
    </location>
</feature>
<comment type="subcellular location">
    <subcellularLocation>
        <location evidence="1">Membrane</location>
        <topology evidence="1">Multi-pass membrane protein</topology>
    </subcellularLocation>
</comment>
<evidence type="ECO:0000256" key="3">
    <source>
        <dbReference type="ARBA" id="ARBA00022989"/>
    </source>
</evidence>
<dbReference type="GO" id="GO:0016020">
    <property type="term" value="C:membrane"/>
    <property type="evidence" value="ECO:0007669"/>
    <property type="project" value="UniProtKB-SubCell"/>
</dbReference>
<evidence type="ECO:0000256" key="4">
    <source>
        <dbReference type="ARBA" id="ARBA00023136"/>
    </source>
</evidence>
<dbReference type="EMBL" id="HBGB01037860">
    <property type="protein sequence ID" value="CAD9067232.1"/>
    <property type="molecule type" value="Transcribed_RNA"/>
</dbReference>
<feature type="transmembrane region" description="Helical" evidence="6">
    <location>
        <begin position="231"/>
        <end position="251"/>
    </location>
</feature>
<evidence type="ECO:0000256" key="6">
    <source>
        <dbReference type="SAM" id="Phobius"/>
    </source>
</evidence>
<keyword evidence="4 6" id="KW-0472">Membrane</keyword>
<evidence type="ECO:0000256" key="5">
    <source>
        <dbReference type="SAM" id="MobiDB-lite"/>
    </source>
</evidence>